<dbReference type="PANTHER" id="PTHR45639">
    <property type="entry name" value="HSC70CB, ISOFORM G-RELATED"/>
    <property type="match status" value="1"/>
</dbReference>
<dbReference type="Pfam" id="PF00012">
    <property type="entry name" value="HSP70"/>
    <property type="match status" value="1"/>
</dbReference>
<reference evidence="5" key="1">
    <citation type="submission" date="2022-11" db="UniProtKB">
        <authorList>
            <consortium name="WormBaseParasite"/>
        </authorList>
    </citation>
    <scope>IDENTIFICATION</scope>
</reference>
<keyword evidence="3" id="KW-0067">ATP-binding</keyword>
<dbReference type="SUPFAM" id="SSF53067">
    <property type="entry name" value="Actin-like ATPase domain"/>
    <property type="match status" value="2"/>
</dbReference>
<evidence type="ECO:0000256" key="3">
    <source>
        <dbReference type="ARBA" id="ARBA00022840"/>
    </source>
</evidence>
<dbReference type="PRINTS" id="PR00301">
    <property type="entry name" value="HEATSHOCK70"/>
</dbReference>
<accession>A0A914NYF7</accession>
<dbReference type="Proteomes" id="UP000887578">
    <property type="component" value="Unplaced"/>
</dbReference>
<protein>
    <submittedName>
        <fullName evidence="5">Heat shock protein 70</fullName>
    </submittedName>
</protein>
<dbReference type="Gene3D" id="3.90.640.10">
    <property type="entry name" value="Actin, Chain A, domain 4"/>
    <property type="match status" value="1"/>
</dbReference>
<keyword evidence="2" id="KW-0547">Nucleotide-binding</keyword>
<dbReference type="GO" id="GO:0005524">
    <property type="term" value="F:ATP binding"/>
    <property type="evidence" value="ECO:0007669"/>
    <property type="project" value="UniProtKB-KW"/>
</dbReference>
<dbReference type="FunFam" id="3.30.420.40:FF:000028">
    <property type="entry name" value="heat shock 70 kDa protein-like"/>
    <property type="match status" value="1"/>
</dbReference>
<dbReference type="WBParaSite" id="PDA_v2.g10493.t1">
    <property type="protein sequence ID" value="PDA_v2.g10493.t1"/>
    <property type="gene ID" value="PDA_v2.g10493"/>
</dbReference>
<comment type="similarity">
    <text evidence="1">Belongs to the heat shock protein 70 family.</text>
</comment>
<dbReference type="InterPro" id="IPR043129">
    <property type="entry name" value="ATPase_NBD"/>
</dbReference>
<evidence type="ECO:0000256" key="1">
    <source>
        <dbReference type="ARBA" id="ARBA00007381"/>
    </source>
</evidence>
<sequence length="301" mass="33791">MPSYVAYDEKKPICGQAVINRMCYKTEYSVYDIKRIIGSKPTDKETVITIPCEFTHSQKSSLKMAAEIAGWETVHFLPEPVAAAFAYFSETDIPHNSNILICDCGGGTVDICIAHVSNGQIKIICFEGDSNIGGRDFDRALFNHFSTILNNKYGVDVMKTVKKFELKQKCQDIKHTLSVCNNAWIDVCDYVFDGEGIIEITKDEFETMTADLLLRIKNVINNTLSKANMEKGQINYVFQVGGGSRMPMIKDVLENVFRNANRKCLIYPDWAVAHGAALYAYYLKTKEHSSVTAAKKSTISW</sequence>
<proteinExistence type="inferred from homology"/>
<dbReference type="InterPro" id="IPR013126">
    <property type="entry name" value="Hsp_70_fam"/>
</dbReference>
<organism evidence="4 5">
    <name type="scientific">Panagrolaimus davidi</name>
    <dbReference type="NCBI Taxonomy" id="227884"/>
    <lineage>
        <taxon>Eukaryota</taxon>
        <taxon>Metazoa</taxon>
        <taxon>Ecdysozoa</taxon>
        <taxon>Nematoda</taxon>
        <taxon>Chromadorea</taxon>
        <taxon>Rhabditida</taxon>
        <taxon>Tylenchina</taxon>
        <taxon>Panagrolaimomorpha</taxon>
        <taxon>Panagrolaimoidea</taxon>
        <taxon>Panagrolaimidae</taxon>
        <taxon>Panagrolaimus</taxon>
    </lineage>
</organism>
<evidence type="ECO:0000256" key="2">
    <source>
        <dbReference type="ARBA" id="ARBA00022741"/>
    </source>
</evidence>
<dbReference type="GO" id="GO:0140662">
    <property type="term" value="F:ATP-dependent protein folding chaperone"/>
    <property type="evidence" value="ECO:0007669"/>
    <property type="project" value="InterPro"/>
</dbReference>
<keyword evidence="4" id="KW-1185">Reference proteome</keyword>
<evidence type="ECO:0000313" key="5">
    <source>
        <dbReference type="WBParaSite" id="PDA_v2.g10493.t1"/>
    </source>
</evidence>
<dbReference type="AlphaFoldDB" id="A0A914NYF7"/>
<dbReference type="Gene3D" id="3.30.420.40">
    <property type="match status" value="2"/>
</dbReference>
<name>A0A914NYF7_9BILA</name>
<evidence type="ECO:0000313" key="4">
    <source>
        <dbReference type="Proteomes" id="UP000887578"/>
    </source>
</evidence>